<accession>A0A1R3GC16</accession>
<dbReference type="InterPro" id="IPR027417">
    <property type="entry name" value="P-loop_NTPase"/>
</dbReference>
<evidence type="ECO:0000313" key="11">
    <source>
        <dbReference type="Proteomes" id="UP000188268"/>
    </source>
</evidence>
<dbReference type="Pfam" id="PF00931">
    <property type="entry name" value="NB-ARC"/>
    <property type="match status" value="1"/>
</dbReference>
<dbReference type="GO" id="GO:0006952">
    <property type="term" value="P:defense response"/>
    <property type="evidence" value="ECO:0007669"/>
    <property type="project" value="UniProtKB-KW"/>
</dbReference>
<name>A0A1R3GC16_COCAP</name>
<dbReference type="InterPro" id="IPR056789">
    <property type="entry name" value="LRR_R13L1-DRL21"/>
</dbReference>
<dbReference type="Gene3D" id="1.10.10.10">
    <property type="entry name" value="Winged helix-like DNA-binding domain superfamily/Winged helix DNA-binding domain"/>
    <property type="match status" value="1"/>
</dbReference>
<dbReference type="FunFam" id="1.10.10.10:FF:000322">
    <property type="entry name" value="Probable disease resistance protein At1g63360"/>
    <property type="match status" value="1"/>
</dbReference>
<dbReference type="PANTHER" id="PTHR36766:SF54">
    <property type="entry name" value="DISEASE RESISTANCE PROTEIN RGA1"/>
    <property type="match status" value="1"/>
</dbReference>
<dbReference type="Gene3D" id="1.20.5.4130">
    <property type="match status" value="1"/>
</dbReference>
<dbReference type="PRINTS" id="PR00364">
    <property type="entry name" value="DISEASERSIST"/>
</dbReference>
<sequence length="584" mass="66860">MADALLSAVVNTILDNINSLWLQEFGITGGLKTELESLQSTLTTIQAVLLDAEEKQWTSEAIKNWLRKLKDAAYDVDDRESKSQSCLVDGTNLEFLNLFEEEDEQYEDKEKIVNVLFNTRLRDENDLSIYAICGMGGLGKTTLIQLVYNDERVERAFDLRIWVCVSDSFEVIRLTRAIIESIDVSSCEIKELDPLQRHLQERLMRKRFLLILDDVWSESSAKWESLRNPLMSGANGSTVIVTTRIEKVAHIMATPILPIYHLGYLPEHDSWLLFKQRAFQRESEGNNMKLERIGKQIVKKCGGVPLAVKALGSMLRLKRKESEWLSVKESEIWELSDDGSSILPALRLSYDNLPPYLRQCFAYCCIFPKDTKMDKSWLIELWIANGFVPPRGQRELCEIGDEIFNELSWRSFFQDVKEHHDGTITCKMHDLIHDLAISIMRFECYMFDIIKCVDISHCHSLKQTPPEISCLAHLLELSIFIVRKDRGCGIGELKELNLGNELCIKELVNVEGSTEAKSANLMRKLNLKSLSLIWGKNAGEFPDNEEEVLSSLQPHSNLLYLQICGYQGLVLAAWMIEGYRVSRH</sequence>
<dbReference type="STRING" id="210143.A0A1R3GC16"/>
<comment type="caution">
    <text evidence="10">The sequence shown here is derived from an EMBL/GenBank/DDBJ whole genome shotgun (WGS) entry which is preliminary data.</text>
</comment>
<dbReference type="Gramene" id="OMO55607">
    <property type="protein sequence ID" value="OMO55607"/>
    <property type="gene ID" value="CCACVL1_27148"/>
</dbReference>
<dbReference type="FunFam" id="3.40.50.300:FF:001091">
    <property type="entry name" value="Probable disease resistance protein At1g61300"/>
    <property type="match status" value="1"/>
</dbReference>
<dbReference type="InterPro" id="IPR038005">
    <property type="entry name" value="RX-like_CC"/>
</dbReference>
<dbReference type="Pfam" id="PF18052">
    <property type="entry name" value="Rx_N"/>
    <property type="match status" value="1"/>
</dbReference>
<dbReference type="EMBL" id="AWWV01014633">
    <property type="protein sequence ID" value="OMO55607.1"/>
    <property type="molecule type" value="Genomic_DNA"/>
</dbReference>
<dbReference type="Pfam" id="PF23559">
    <property type="entry name" value="WHD_DRP"/>
    <property type="match status" value="1"/>
</dbReference>
<dbReference type="Pfam" id="PF25019">
    <property type="entry name" value="LRR_R13L1-DRL21"/>
    <property type="match status" value="1"/>
</dbReference>
<dbReference type="CDD" id="cd14798">
    <property type="entry name" value="RX-CC_like"/>
    <property type="match status" value="1"/>
</dbReference>
<evidence type="ECO:0000259" key="6">
    <source>
        <dbReference type="Pfam" id="PF00931"/>
    </source>
</evidence>
<keyword evidence="5" id="KW-0067">ATP-binding</keyword>
<keyword evidence="2" id="KW-0677">Repeat</keyword>
<dbReference type="Gene3D" id="1.10.8.430">
    <property type="entry name" value="Helical domain of apoptotic protease-activating factors"/>
    <property type="match status" value="1"/>
</dbReference>
<dbReference type="InterPro" id="IPR002182">
    <property type="entry name" value="NB-ARC"/>
</dbReference>
<feature type="domain" description="Disease resistance N-terminal" evidence="7">
    <location>
        <begin position="9"/>
        <end position="78"/>
    </location>
</feature>
<evidence type="ECO:0000259" key="7">
    <source>
        <dbReference type="Pfam" id="PF18052"/>
    </source>
</evidence>
<evidence type="ECO:0000313" key="10">
    <source>
        <dbReference type="EMBL" id="OMO55607.1"/>
    </source>
</evidence>
<protein>
    <submittedName>
        <fullName evidence="10">Disease resistance protein</fullName>
    </submittedName>
</protein>
<dbReference type="Gene3D" id="3.80.10.10">
    <property type="entry name" value="Ribonuclease Inhibitor"/>
    <property type="match status" value="1"/>
</dbReference>
<dbReference type="PANTHER" id="PTHR36766">
    <property type="entry name" value="PLANT BROAD-SPECTRUM MILDEW RESISTANCE PROTEIN RPW8"/>
    <property type="match status" value="1"/>
</dbReference>
<dbReference type="SUPFAM" id="SSF52540">
    <property type="entry name" value="P-loop containing nucleoside triphosphate hydrolases"/>
    <property type="match status" value="1"/>
</dbReference>
<feature type="domain" description="NB-ARC" evidence="6">
    <location>
        <begin position="119"/>
        <end position="283"/>
    </location>
</feature>
<proteinExistence type="predicted"/>
<keyword evidence="11" id="KW-1185">Reference proteome</keyword>
<keyword evidence="3" id="KW-0547">Nucleotide-binding</keyword>
<evidence type="ECO:0000256" key="4">
    <source>
        <dbReference type="ARBA" id="ARBA00022821"/>
    </source>
</evidence>
<feature type="domain" description="Disease resistance protein winged helix" evidence="8">
    <location>
        <begin position="366"/>
        <end position="436"/>
    </location>
</feature>
<dbReference type="Gene3D" id="3.40.50.300">
    <property type="entry name" value="P-loop containing nucleotide triphosphate hydrolases"/>
    <property type="match status" value="1"/>
</dbReference>
<organism evidence="10 11">
    <name type="scientific">Corchorus capsularis</name>
    <name type="common">Jute</name>
    <dbReference type="NCBI Taxonomy" id="210143"/>
    <lineage>
        <taxon>Eukaryota</taxon>
        <taxon>Viridiplantae</taxon>
        <taxon>Streptophyta</taxon>
        <taxon>Embryophyta</taxon>
        <taxon>Tracheophyta</taxon>
        <taxon>Spermatophyta</taxon>
        <taxon>Magnoliopsida</taxon>
        <taxon>eudicotyledons</taxon>
        <taxon>Gunneridae</taxon>
        <taxon>Pentapetalae</taxon>
        <taxon>rosids</taxon>
        <taxon>malvids</taxon>
        <taxon>Malvales</taxon>
        <taxon>Malvaceae</taxon>
        <taxon>Grewioideae</taxon>
        <taxon>Apeibeae</taxon>
        <taxon>Corchorus</taxon>
    </lineage>
</organism>
<keyword evidence="4" id="KW-0611">Plant defense</keyword>
<dbReference type="GO" id="GO:0051707">
    <property type="term" value="P:response to other organism"/>
    <property type="evidence" value="ECO:0007669"/>
    <property type="project" value="UniProtKB-ARBA"/>
</dbReference>
<feature type="domain" description="R13L1/DRL21-like LRR repeat region" evidence="9">
    <location>
        <begin position="490"/>
        <end position="575"/>
    </location>
</feature>
<dbReference type="InterPro" id="IPR041118">
    <property type="entry name" value="Rx_N"/>
</dbReference>
<dbReference type="InterPro" id="IPR058922">
    <property type="entry name" value="WHD_DRP"/>
</dbReference>
<dbReference type="AlphaFoldDB" id="A0A1R3GC16"/>
<evidence type="ECO:0000256" key="1">
    <source>
        <dbReference type="ARBA" id="ARBA00022614"/>
    </source>
</evidence>
<evidence type="ECO:0000259" key="9">
    <source>
        <dbReference type="Pfam" id="PF25019"/>
    </source>
</evidence>
<dbReference type="InterPro" id="IPR032675">
    <property type="entry name" value="LRR_dom_sf"/>
</dbReference>
<evidence type="ECO:0000259" key="8">
    <source>
        <dbReference type="Pfam" id="PF23559"/>
    </source>
</evidence>
<dbReference type="Proteomes" id="UP000188268">
    <property type="component" value="Unassembled WGS sequence"/>
</dbReference>
<evidence type="ECO:0000256" key="5">
    <source>
        <dbReference type="ARBA" id="ARBA00022840"/>
    </source>
</evidence>
<evidence type="ECO:0000256" key="3">
    <source>
        <dbReference type="ARBA" id="ARBA00022741"/>
    </source>
</evidence>
<dbReference type="OrthoDB" id="2973320at2759"/>
<dbReference type="InterPro" id="IPR036388">
    <property type="entry name" value="WH-like_DNA-bd_sf"/>
</dbReference>
<gene>
    <name evidence="10" type="ORF">CCACVL1_27148</name>
</gene>
<keyword evidence="1" id="KW-0433">Leucine-rich repeat</keyword>
<dbReference type="GO" id="GO:0005524">
    <property type="term" value="F:ATP binding"/>
    <property type="evidence" value="ECO:0007669"/>
    <property type="project" value="UniProtKB-KW"/>
</dbReference>
<dbReference type="InterPro" id="IPR042197">
    <property type="entry name" value="Apaf_helical"/>
</dbReference>
<evidence type="ECO:0000256" key="2">
    <source>
        <dbReference type="ARBA" id="ARBA00022737"/>
    </source>
</evidence>
<reference evidence="10 11" key="1">
    <citation type="submission" date="2013-09" db="EMBL/GenBank/DDBJ databases">
        <title>Corchorus capsularis genome sequencing.</title>
        <authorList>
            <person name="Alam M."/>
            <person name="Haque M.S."/>
            <person name="Islam M.S."/>
            <person name="Emdad E.M."/>
            <person name="Islam M.M."/>
            <person name="Ahmed B."/>
            <person name="Halim A."/>
            <person name="Hossen Q.M.M."/>
            <person name="Hossain M.Z."/>
            <person name="Ahmed R."/>
            <person name="Khan M.M."/>
            <person name="Islam R."/>
            <person name="Rashid M.M."/>
            <person name="Khan S.A."/>
            <person name="Rahman M.S."/>
            <person name="Alam M."/>
        </authorList>
    </citation>
    <scope>NUCLEOTIDE SEQUENCE [LARGE SCALE GENOMIC DNA]</scope>
    <source>
        <strain evidence="11">cv. CVL-1</strain>
        <tissue evidence="10">Whole seedling</tissue>
    </source>
</reference>
<dbReference type="OMA" id="VANSEIW"/>
<dbReference type="GO" id="GO:0043531">
    <property type="term" value="F:ADP binding"/>
    <property type="evidence" value="ECO:0007669"/>
    <property type="project" value="InterPro"/>
</dbReference>